<dbReference type="EnsemblMetazoa" id="XM_038222685.1">
    <property type="protein sequence ID" value="XP_038078613.1"/>
    <property type="gene ID" value="LOC119745964"/>
</dbReference>
<evidence type="ECO:0000256" key="1">
    <source>
        <dbReference type="ARBA" id="ARBA00009512"/>
    </source>
</evidence>
<dbReference type="GO" id="GO:0003735">
    <property type="term" value="F:structural constituent of ribosome"/>
    <property type="evidence" value="ECO:0007669"/>
    <property type="project" value="InterPro"/>
</dbReference>
<dbReference type="AlphaFoldDB" id="A0A914BQN3"/>
<dbReference type="CDD" id="cd15465">
    <property type="entry name" value="bS6_mito"/>
    <property type="match status" value="1"/>
</dbReference>
<dbReference type="Gene3D" id="3.30.70.60">
    <property type="match status" value="1"/>
</dbReference>
<dbReference type="GeneID" id="119745964"/>
<dbReference type="OrthoDB" id="268530at2759"/>
<dbReference type="Pfam" id="PF01250">
    <property type="entry name" value="Ribosomal_S6"/>
    <property type="match status" value="1"/>
</dbReference>
<dbReference type="OMA" id="ATHFTIT"/>
<dbReference type="InterPro" id="IPR035980">
    <property type="entry name" value="Ribosomal_bS6_sf"/>
</dbReference>
<dbReference type="PANTHER" id="PTHR21011">
    <property type="entry name" value="MITOCHONDRIAL 28S RIBOSOMAL PROTEIN S6"/>
    <property type="match status" value="1"/>
</dbReference>
<dbReference type="SUPFAM" id="SSF54995">
    <property type="entry name" value="Ribosomal protein S6"/>
    <property type="match status" value="1"/>
</dbReference>
<dbReference type="Proteomes" id="UP000887568">
    <property type="component" value="Unplaced"/>
</dbReference>
<dbReference type="InterPro" id="IPR000529">
    <property type="entry name" value="Ribosomal_bS6"/>
</dbReference>
<organism evidence="4 5">
    <name type="scientific">Patiria miniata</name>
    <name type="common">Bat star</name>
    <name type="synonym">Asterina miniata</name>
    <dbReference type="NCBI Taxonomy" id="46514"/>
    <lineage>
        <taxon>Eukaryota</taxon>
        <taxon>Metazoa</taxon>
        <taxon>Echinodermata</taxon>
        <taxon>Eleutherozoa</taxon>
        <taxon>Asterozoa</taxon>
        <taxon>Asteroidea</taxon>
        <taxon>Valvatacea</taxon>
        <taxon>Valvatida</taxon>
        <taxon>Asterinidae</taxon>
        <taxon>Patiria</taxon>
    </lineage>
</organism>
<comment type="similarity">
    <text evidence="1">Belongs to the bacterial ribosomal protein bS6 family.</text>
</comment>
<evidence type="ECO:0000256" key="3">
    <source>
        <dbReference type="ARBA" id="ARBA00035365"/>
    </source>
</evidence>
<dbReference type="GO" id="GO:0006412">
    <property type="term" value="P:translation"/>
    <property type="evidence" value="ECO:0007669"/>
    <property type="project" value="InterPro"/>
</dbReference>
<sequence length="138" mass="16022">MPGYEMALIMRVMKRPDLIAAVKRSVGAVIERGGIVKNLENLGEKRLPYRMISHAEHFTRGHYFIVDFDSPPDAITSVQEYLHRDVDVIRPTILNRETERREPPPCRGVHIGLYQLPERIIRNKKKLRHDVNVDDLSK</sequence>
<keyword evidence="5" id="KW-1185">Reference proteome</keyword>
<dbReference type="PANTHER" id="PTHR21011:SF1">
    <property type="entry name" value="SMALL RIBOSOMAL SUBUNIT PROTEIN BS6M"/>
    <property type="match status" value="1"/>
</dbReference>
<dbReference type="InterPro" id="IPR014717">
    <property type="entry name" value="Transl_elong_EF1B/ribsomal_bS6"/>
</dbReference>
<accession>A0A914BQN3</accession>
<evidence type="ECO:0000313" key="5">
    <source>
        <dbReference type="Proteomes" id="UP000887568"/>
    </source>
</evidence>
<proteinExistence type="inferred from homology"/>
<dbReference type="GO" id="GO:0070181">
    <property type="term" value="F:small ribosomal subunit rRNA binding"/>
    <property type="evidence" value="ECO:0007669"/>
    <property type="project" value="TreeGrafter"/>
</dbReference>
<reference evidence="4" key="1">
    <citation type="submission" date="2022-11" db="UniProtKB">
        <authorList>
            <consortium name="EnsemblMetazoa"/>
        </authorList>
    </citation>
    <scope>IDENTIFICATION</scope>
</reference>
<evidence type="ECO:0000313" key="4">
    <source>
        <dbReference type="EnsemblMetazoa" id="XP_038078613.1"/>
    </source>
</evidence>
<evidence type="ECO:0000256" key="2">
    <source>
        <dbReference type="ARBA" id="ARBA00035170"/>
    </source>
</evidence>
<dbReference type="GO" id="GO:0005763">
    <property type="term" value="C:mitochondrial small ribosomal subunit"/>
    <property type="evidence" value="ECO:0007669"/>
    <property type="project" value="TreeGrafter"/>
</dbReference>
<dbReference type="RefSeq" id="XP_038078613.1">
    <property type="nucleotide sequence ID" value="XM_038222685.1"/>
</dbReference>
<name>A0A914BQN3_PATMI</name>
<protein>
    <recommendedName>
        <fullName evidence="2">Small ribosomal subunit protein bS6m</fullName>
    </recommendedName>
    <alternativeName>
        <fullName evidence="3">28S ribosomal protein S6, mitochondrial</fullName>
    </alternativeName>
</protein>